<organism evidence="1 2">
    <name type="scientific">Cuscuta europaea</name>
    <name type="common">European dodder</name>
    <dbReference type="NCBI Taxonomy" id="41803"/>
    <lineage>
        <taxon>Eukaryota</taxon>
        <taxon>Viridiplantae</taxon>
        <taxon>Streptophyta</taxon>
        <taxon>Embryophyta</taxon>
        <taxon>Tracheophyta</taxon>
        <taxon>Spermatophyta</taxon>
        <taxon>Magnoliopsida</taxon>
        <taxon>eudicotyledons</taxon>
        <taxon>Gunneridae</taxon>
        <taxon>Pentapetalae</taxon>
        <taxon>asterids</taxon>
        <taxon>lamiids</taxon>
        <taxon>Solanales</taxon>
        <taxon>Convolvulaceae</taxon>
        <taxon>Cuscuteae</taxon>
        <taxon>Cuscuta</taxon>
        <taxon>Cuscuta subgen. Cuscuta</taxon>
    </lineage>
</organism>
<keyword evidence="2" id="KW-1185">Reference proteome</keyword>
<dbReference type="GO" id="GO:0042138">
    <property type="term" value="P:meiotic DNA double-strand break formation"/>
    <property type="evidence" value="ECO:0007669"/>
    <property type="project" value="InterPro"/>
</dbReference>
<evidence type="ECO:0000313" key="1">
    <source>
        <dbReference type="EMBL" id="CAH9078569.1"/>
    </source>
</evidence>
<name>A0A9P0YX01_CUSEU</name>
<dbReference type="OrthoDB" id="1925581at2759"/>
<sequence>MSKEVCGEISLFRSLIENRRFDDITLRILESVLVCKDVKLLLQITSTLKNFMRYESLQVLREITALRSVDDNLNIVEFLVRIFALIGDDESCLALRYEALLMRERKAPSDQRLRVSCVEWFAFAEHSFQNGFCSIARMACEKALLCFDTNSITFDSETGHHFNYLIEKIEELKDSAAMTSSSHSVQAKTAQYLKIKPVETNSDQTFPLIEVKGSASDMFREGIKRRHLRQLHDARGRYRPSE</sequence>
<dbReference type="Proteomes" id="UP001152484">
    <property type="component" value="Unassembled WGS sequence"/>
</dbReference>
<evidence type="ECO:0000313" key="2">
    <source>
        <dbReference type="Proteomes" id="UP001152484"/>
    </source>
</evidence>
<reference evidence="1" key="1">
    <citation type="submission" date="2022-07" db="EMBL/GenBank/DDBJ databases">
        <authorList>
            <person name="Macas J."/>
            <person name="Novak P."/>
            <person name="Neumann P."/>
        </authorList>
    </citation>
    <scope>NUCLEOTIDE SEQUENCE</scope>
</reference>
<dbReference type="PANTHER" id="PTHR37176">
    <property type="entry name" value="F10K1.23"/>
    <property type="match status" value="1"/>
</dbReference>
<dbReference type="InterPro" id="IPR044969">
    <property type="entry name" value="DFO"/>
</dbReference>
<protein>
    <submittedName>
        <fullName evidence="1">Uncharacterized protein</fullName>
    </submittedName>
</protein>
<proteinExistence type="predicted"/>
<dbReference type="EMBL" id="CAMAPE010000010">
    <property type="protein sequence ID" value="CAH9078569.1"/>
    <property type="molecule type" value="Genomic_DNA"/>
</dbReference>
<gene>
    <name evidence="1" type="ORF">CEURO_LOCUS6815</name>
</gene>
<comment type="caution">
    <text evidence="1">The sequence shown here is derived from an EMBL/GenBank/DDBJ whole genome shotgun (WGS) entry which is preliminary data.</text>
</comment>
<dbReference type="PANTHER" id="PTHR37176:SF1">
    <property type="entry name" value="PROTEIN DOUBLE-STRAND BREAK FORMATION"/>
    <property type="match status" value="1"/>
</dbReference>
<accession>A0A9P0YX01</accession>
<dbReference type="AlphaFoldDB" id="A0A9P0YX01"/>